<dbReference type="EMBL" id="DMUP01000083">
    <property type="protein sequence ID" value="HAR55885.1"/>
    <property type="molecule type" value="Genomic_DNA"/>
</dbReference>
<evidence type="ECO:0000256" key="1">
    <source>
        <dbReference type="ARBA" id="ARBA00004651"/>
    </source>
</evidence>
<protein>
    <submittedName>
        <fullName evidence="9">CusA/CzcA family heavy metal efflux RND transporter</fullName>
    </submittedName>
</protein>
<keyword evidence="5 8" id="KW-0812">Transmembrane</keyword>
<dbReference type="InterPro" id="IPR001036">
    <property type="entry name" value="Acrflvin-R"/>
</dbReference>
<dbReference type="Gene3D" id="3.30.70.1440">
    <property type="entry name" value="Multidrug efflux transporter AcrB pore domain"/>
    <property type="match status" value="1"/>
</dbReference>
<evidence type="ECO:0000256" key="3">
    <source>
        <dbReference type="ARBA" id="ARBA00022448"/>
    </source>
</evidence>
<keyword evidence="4" id="KW-1003">Cell membrane</keyword>
<dbReference type="PRINTS" id="PR00702">
    <property type="entry name" value="ACRIFLAVINRP"/>
</dbReference>
<dbReference type="Gene3D" id="3.30.70.1320">
    <property type="entry name" value="Multidrug efflux transporter AcrB pore domain like"/>
    <property type="match status" value="1"/>
</dbReference>
<feature type="transmembrane region" description="Helical" evidence="8">
    <location>
        <begin position="859"/>
        <end position="876"/>
    </location>
</feature>
<evidence type="ECO:0000313" key="9">
    <source>
        <dbReference type="EMBL" id="HAR55885.1"/>
    </source>
</evidence>
<evidence type="ECO:0000256" key="4">
    <source>
        <dbReference type="ARBA" id="ARBA00022475"/>
    </source>
</evidence>
<keyword evidence="6 8" id="KW-1133">Transmembrane helix</keyword>
<dbReference type="NCBIfam" id="TIGR00914">
    <property type="entry name" value="2A0601"/>
    <property type="match status" value="1"/>
</dbReference>
<keyword evidence="3" id="KW-0813">Transport</keyword>
<sequence>MIAKLLSFSLKNRLFVFITFLLIIAAGIQSFRQLPVDAFPEISPTQVKIILRAPGMAAERVENQVTHPIETELLGIPNQTILRSTTKYGITSITLDFEEGTDIYWARQQVAEKLAAVRDALPAGIQGGLAPMSTPLSEMFMFTVENPDLTLSEKRHLLDWVIRPALRTVEGVADVTNLGGKVRTFQFSPDPIKLSEAKVSLDTIKTRLEEANQVGNLGRVTLGTETFSARVSGRIVELNDLAALSVENANGDVYRLEQLGEVSLSYLPRFGAITKDGQEAVEGLVVGLKGANAAAVVASVKDKLTQLQSSLPQHTDINVFYNRKGLIDTAIAGISDALMESIVLVIAVLVFFLRNIRASILVSLSIPIAALITFICLRQIGLSANLMSLGGLVIAIGMIVDSSVVITEKVETELNSEKNLPILHKIYRASLSVAPSVVSGTIIIVLVFLPLLTLTGLEGKLFSPVALTIVIAIAASLVTALTLIPALASLMMRPNKRRNKMLERLQASYRVILNSALTHKPLLITGFVVLFGLSALSFIMVGKTFMPTMDEGDIIVQFEKAPTLSLSESIAIDTQVENALLEQVPEIKQIVARTGSDELGLDPMGLNETDVFMELKPRDEWRFDNKQALIDAIREVVSGYPGMNVNVTQPIQMRISEMLTGSTGAVSIKVFGDEMDTLAGLTDEIVASARDVEGAVDVQASVITGAQFLSIVPDMQKLNYYGISKRAFSEFIHSQLSGYSVSEAVNGRIRTPIVFGSQSERSGYQAVTRLNSLTIIAEQGKAVPLSEVATISFEQGPAIIERENSHRYALITTNVENRDVVGFVNELQSQIEKQVELPAGYFVEYGGEFENQARASANLLMVIPVALLLIVILLFTSMGSLGLTAIVLTNIPFALSGGAISLWISGQYMSVPASVGFIALMGVAILNGIVMVSHFEQTKIHFSHLSSLVIAGATDRLRPVLITAITAIFGLIPLLISTGPGSEIQRPLAAVVIGGLVTATLATLLLLPALYQITNRKHYHEQ</sequence>
<evidence type="ECO:0000256" key="7">
    <source>
        <dbReference type="ARBA" id="ARBA00023136"/>
    </source>
</evidence>
<dbReference type="Pfam" id="PF00873">
    <property type="entry name" value="ACR_tran"/>
    <property type="match status" value="1"/>
</dbReference>
<dbReference type="Gene3D" id="1.20.1640.10">
    <property type="entry name" value="Multidrug efflux transporter AcrB transmembrane domain"/>
    <property type="match status" value="2"/>
</dbReference>
<dbReference type="InterPro" id="IPR004763">
    <property type="entry name" value="CusA-like"/>
</dbReference>
<keyword evidence="7 8" id="KW-0472">Membrane</keyword>
<evidence type="ECO:0000313" key="10">
    <source>
        <dbReference type="Proteomes" id="UP000262878"/>
    </source>
</evidence>
<feature type="transmembrane region" description="Helical" evidence="8">
    <location>
        <begin position="386"/>
        <end position="406"/>
    </location>
</feature>
<dbReference type="GO" id="GO:0008324">
    <property type="term" value="F:monoatomic cation transmembrane transporter activity"/>
    <property type="evidence" value="ECO:0007669"/>
    <property type="project" value="InterPro"/>
</dbReference>
<dbReference type="Proteomes" id="UP000262878">
    <property type="component" value="Unassembled WGS sequence"/>
</dbReference>
<dbReference type="Gene3D" id="3.30.70.1430">
    <property type="entry name" value="Multidrug efflux transporter AcrB pore domain"/>
    <property type="match status" value="2"/>
</dbReference>
<dbReference type="GO" id="GO:0005886">
    <property type="term" value="C:plasma membrane"/>
    <property type="evidence" value="ECO:0007669"/>
    <property type="project" value="UniProtKB-SubCell"/>
</dbReference>
<feature type="transmembrane region" description="Helical" evidence="8">
    <location>
        <begin position="988"/>
        <end position="1011"/>
    </location>
</feature>
<dbReference type="SUPFAM" id="SSF82866">
    <property type="entry name" value="Multidrug efflux transporter AcrB transmembrane domain"/>
    <property type="match status" value="2"/>
</dbReference>
<dbReference type="PANTHER" id="PTHR32063">
    <property type="match status" value="1"/>
</dbReference>
<evidence type="ECO:0000256" key="8">
    <source>
        <dbReference type="SAM" id="Phobius"/>
    </source>
</evidence>
<comment type="caution">
    <text evidence="9">The sequence shown here is derived from an EMBL/GenBank/DDBJ whole genome shotgun (WGS) entry which is preliminary data.</text>
</comment>
<dbReference type="PANTHER" id="PTHR32063:SF68">
    <property type="entry name" value="PROBALE CATION EFFLUX SYSTEM PROTEIN"/>
    <property type="match status" value="1"/>
</dbReference>
<feature type="transmembrane region" description="Helical" evidence="8">
    <location>
        <begin position="330"/>
        <end position="353"/>
    </location>
</feature>
<feature type="transmembrane region" description="Helical" evidence="8">
    <location>
        <begin position="522"/>
        <end position="541"/>
    </location>
</feature>
<organism evidence="9 10">
    <name type="scientific">Idiomarina baltica</name>
    <dbReference type="NCBI Taxonomy" id="190892"/>
    <lineage>
        <taxon>Bacteria</taxon>
        <taxon>Pseudomonadati</taxon>
        <taxon>Pseudomonadota</taxon>
        <taxon>Gammaproteobacteria</taxon>
        <taxon>Alteromonadales</taxon>
        <taxon>Idiomarinaceae</taxon>
        <taxon>Idiomarina</taxon>
    </lineage>
</organism>
<feature type="transmembrane region" description="Helical" evidence="8">
    <location>
        <begin position="883"/>
        <end position="904"/>
    </location>
</feature>
<feature type="transmembrane region" description="Helical" evidence="8">
    <location>
        <begin position="956"/>
        <end position="976"/>
    </location>
</feature>
<proteinExistence type="inferred from homology"/>
<evidence type="ECO:0000256" key="2">
    <source>
        <dbReference type="ARBA" id="ARBA00010942"/>
    </source>
</evidence>
<comment type="similarity">
    <text evidence="2">Belongs to the resistance-nodulation-cell division (RND) (TC 2.A.6) family.</text>
</comment>
<accession>A0A348WMX3</accession>
<dbReference type="GO" id="GO:0042910">
    <property type="term" value="F:xenobiotic transmembrane transporter activity"/>
    <property type="evidence" value="ECO:0007669"/>
    <property type="project" value="TreeGrafter"/>
</dbReference>
<feature type="transmembrane region" description="Helical" evidence="8">
    <location>
        <begin position="360"/>
        <end position="380"/>
    </location>
</feature>
<evidence type="ECO:0000256" key="6">
    <source>
        <dbReference type="ARBA" id="ARBA00022989"/>
    </source>
</evidence>
<dbReference type="InterPro" id="IPR027463">
    <property type="entry name" value="AcrB_DN_DC_subdom"/>
</dbReference>
<dbReference type="SUPFAM" id="SSF82714">
    <property type="entry name" value="Multidrug efflux transporter AcrB TolC docking domain, DN and DC subdomains"/>
    <property type="match status" value="2"/>
</dbReference>
<reference evidence="9 10" key="1">
    <citation type="journal article" date="2018" name="Nat. Biotechnol.">
        <title>A standardized bacterial taxonomy based on genome phylogeny substantially revises the tree of life.</title>
        <authorList>
            <person name="Parks D.H."/>
            <person name="Chuvochina M."/>
            <person name="Waite D.W."/>
            <person name="Rinke C."/>
            <person name="Skarshewski A."/>
            <person name="Chaumeil P.A."/>
            <person name="Hugenholtz P."/>
        </authorList>
    </citation>
    <scope>NUCLEOTIDE SEQUENCE [LARGE SCALE GENOMIC DNA]</scope>
    <source>
        <strain evidence="9">UBA9360</strain>
    </source>
</reference>
<name>A0A348WMX3_9GAMM</name>
<comment type="subcellular location">
    <subcellularLocation>
        <location evidence="1">Cell membrane</location>
        <topology evidence="1">Multi-pass membrane protein</topology>
    </subcellularLocation>
</comment>
<dbReference type="Gene3D" id="3.30.2090.10">
    <property type="entry name" value="Multidrug efflux transporter AcrB TolC docking domain, DN and DC subdomains"/>
    <property type="match status" value="2"/>
</dbReference>
<gene>
    <name evidence="9" type="ORF">DCR58_03760</name>
</gene>
<evidence type="ECO:0000256" key="5">
    <source>
        <dbReference type="ARBA" id="ARBA00022692"/>
    </source>
</evidence>
<feature type="transmembrane region" description="Helical" evidence="8">
    <location>
        <begin position="461"/>
        <end position="491"/>
    </location>
</feature>
<feature type="transmembrane region" description="Helical" evidence="8">
    <location>
        <begin position="916"/>
        <end position="935"/>
    </location>
</feature>
<dbReference type="AlphaFoldDB" id="A0A348WMX3"/>
<dbReference type="STRING" id="314276.OS145_08768"/>
<dbReference type="SUPFAM" id="SSF82693">
    <property type="entry name" value="Multidrug efflux transporter AcrB pore domain, PN1, PN2, PC1 and PC2 subdomains"/>
    <property type="match status" value="3"/>
</dbReference>
<feature type="transmembrane region" description="Helical" evidence="8">
    <location>
        <begin position="426"/>
        <end position="449"/>
    </location>
</feature>